<keyword evidence="2 4" id="KW-0813">Transport</keyword>
<protein>
    <submittedName>
        <fullName evidence="7">Zinc ABC transporter substrate-binding protein</fullName>
    </submittedName>
</protein>
<proteinExistence type="inferred from homology"/>
<feature type="region of interest" description="Disordered" evidence="5">
    <location>
        <begin position="36"/>
        <end position="56"/>
    </location>
</feature>
<name>A0A1B2DCM3_9BACL</name>
<feature type="signal peptide" evidence="6">
    <location>
        <begin position="1"/>
        <end position="25"/>
    </location>
</feature>
<dbReference type="InterPro" id="IPR006129">
    <property type="entry name" value="AdhesinB"/>
</dbReference>
<dbReference type="EMBL" id="CP016808">
    <property type="protein sequence ID" value="ANY65461.1"/>
    <property type="molecule type" value="Genomic_DNA"/>
</dbReference>
<dbReference type="InterPro" id="IPR050492">
    <property type="entry name" value="Bact_metal-bind_prot9"/>
</dbReference>
<evidence type="ECO:0000256" key="5">
    <source>
        <dbReference type="SAM" id="MobiDB-lite"/>
    </source>
</evidence>
<accession>A0A1B2DCM3</accession>
<dbReference type="Gene3D" id="3.40.50.1980">
    <property type="entry name" value="Nitrogenase molybdenum iron protein domain"/>
    <property type="match status" value="3"/>
</dbReference>
<dbReference type="Pfam" id="PF01297">
    <property type="entry name" value="ZnuA"/>
    <property type="match status" value="1"/>
</dbReference>
<organism evidence="7">
    <name type="scientific">Paenibacillus sp. BIHB 4019</name>
    <dbReference type="NCBI Taxonomy" id="1870819"/>
    <lineage>
        <taxon>Bacteria</taxon>
        <taxon>Bacillati</taxon>
        <taxon>Bacillota</taxon>
        <taxon>Bacilli</taxon>
        <taxon>Bacillales</taxon>
        <taxon>Paenibacillaceae</taxon>
        <taxon>Paenibacillus</taxon>
    </lineage>
</organism>
<dbReference type="GO" id="GO:0046872">
    <property type="term" value="F:metal ion binding"/>
    <property type="evidence" value="ECO:0007669"/>
    <property type="project" value="InterPro"/>
</dbReference>
<evidence type="ECO:0000256" key="3">
    <source>
        <dbReference type="ARBA" id="ARBA00022729"/>
    </source>
</evidence>
<dbReference type="SUPFAM" id="SSF53807">
    <property type="entry name" value="Helical backbone' metal receptor"/>
    <property type="match status" value="1"/>
</dbReference>
<dbReference type="PANTHER" id="PTHR42953:SF3">
    <property type="entry name" value="HIGH-AFFINITY ZINC UPTAKE SYSTEM PROTEIN ZNUA"/>
    <property type="match status" value="1"/>
</dbReference>
<keyword evidence="3 6" id="KW-0732">Signal</keyword>
<evidence type="ECO:0000256" key="4">
    <source>
        <dbReference type="RuleBase" id="RU003512"/>
    </source>
</evidence>
<dbReference type="AlphaFoldDB" id="A0A1B2DCM3"/>
<reference evidence="7" key="1">
    <citation type="submission" date="2016-08" db="EMBL/GenBank/DDBJ databases">
        <title>Complete Genome Seqeunce of Paenibacillus sp. BIHB 4019 from tea rhizoplane.</title>
        <authorList>
            <person name="Thakur R."/>
            <person name="Swarnkar M.K."/>
            <person name="Gulati A."/>
        </authorList>
    </citation>
    <scope>NUCLEOTIDE SEQUENCE [LARGE SCALE GENOMIC DNA]</scope>
    <source>
        <strain evidence="7">BIHB4019</strain>
    </source>
</reference>
<dbReference type="PROSITE" id="PS51257">
    <property type="entry name" value="PROKAR_LIPOPROTEIN"/>
    <property type="match status" value="1"/>
</dbReference>
<feature type="chain" id="PRO_5039364901" evidence="6">
    <location>
        <begin position="26"/>
        <end position="371"/>
    </location>
</feature>
<dbReference type="GO" id="GO:0007155">
    <property type="term" value="P:cell adhesion"/>
    <property type="evidence" value="ECO:0007669"/>
    <property type="project" value="InterPro"/>
</dbReference>
<evidence type="ECO:0000313" key="7">
    <source>
        <dbReference type="EMBL" id="ANY65461.1"/>
    </source>
</evidence>
<gene>
    <name evidence="7" type="ORF">BBD42_02505</name>
</gene>
<dbReference type="InterPro" id="IPR006127">
    <property type="entry name" value="ZnuA-like"/>
</dbReference>
<feature type="region of interest" description="Disordered" evidence="5">
    <location>
        <begin position="149"/>
        <end position="199"/>
    </location>
</feature>
<dbReference type="GO" id="GO:0030001">
    <property type="term" value="P:metal ion transport"/>
    <property type="evidence" value="ECO:0007669"/>
    <property type="project" value="InterPro"/>
</dbReference>
<dbReference type="PRINTS" id="PR00690">
    <property type="entry name" value="ADHESNFAMILY"/>
</dbReference>
<dbReference type="InterPro" id="IPR006128">
    <property type="entry name" value="Lipoprotein_PsaA-like"/>
</dbReference>
<dbReference type="RefSeq" id="WP_237163341.1">
    <property type="nucleotide sequence ID" value="NZ_CP016808.1"/>
</dbReference>
<dbReference type="PANTHER" id="PTHR42953">
    <property type="entry name" value="HIGH-AFFINITY ZINC UPTAKE SYSTEM PROTEIN ZNUA-RELATED"/>
    <property type="match status" value="1"/>
</dbReference>
<evidence type="ECO:0000256" key="2">
    <source>
        <dbReference type="ARBA" id="ARBA00022448"/>
    </source>
</evidence>
<sequence>MKVMFSKISLLLMAAVLLLSGCGAAGSSNGANTVGAQSDNGGAASSEPSVSPAAGETEAKKLQVVTTFYPMYEFSKQVGGEYADVTALIPAGTEPHDWEPSAKDMAVLKEADVFVYNGIVEGWAEQALDSAANEKRIVVEASSSIELAEGEEDGHSHGEEAHGAESDADADAEHDHDHAAEHEEAAHEEEHDHAHEHSLDPHVWLSPKLAQAEVAAIQEAFAKADPAHADNYKANADAYIAKLQELDEAYKTGLAGAKRSEFVTQHAAFGYLAREYGLTQVPISGLSPDQEPSPEQMAEIVKLAKEQQIKTIFFETLVDPKIASTIASEIGAKTAVLNPLEGLTEEEAADGLDYIGVMKNNLEALKLALNE</sequence>
<feature type="compositionally biased region" description="Basic and acidic residues" evidence="5">
    <location>
        <begin position="153"/>
        <end position="199"/>
    </location>
</feature>
<dbReference type="PRINTS" id="PR00691">
    <property type="entry name" value="ADHESINB"/>
</dbReference>
<comment type="similarity">
    <text evidence="1 4">Belongs to the bacterial solute-binding protein 9 family.</text>
</comment>
<evidence type="ECO:0000256" key="6">
    <source>
        <dbReference type="SAM" id="SignalP"/>
    </source>
</evidence>
<dbReference type="CDD" id="cd01017">
    <property type="entry name" value="AdcA"/>
    <property type="match status" value="1"/>
</dbReference>
<evidence type="ECO:0000256" key="1">
    <source>
        <dbReference type="ARBA" id="ARBA00011028"/>
    </source>
</evidence>